<proteinExistence type="inferred from homology"/>
<feature type="domain" description="ABC transporter" evidence="11">
    <location>
        <begin position="2"/>
        <end position="241"/>
    </location>
</feature>
<dbReference type="Pfam" id="PF00005">
    <property type="entry name" value="ABC_tran"/>
    <property type="match status" value="2"/>
</dbReference>
<dbReference type="InterPro" id="IPR050095">
    <property type="entry name" value="ECF_ABC_transporter_ATP-bd"/>
</dbReference>
<dbReference type="STRING" id="1121322.SAMN02745136_03606"/>
<feature type="domain" description="ABC transporter" evidence="11">
    <location>
        <begin position="263"/>
        <end position="460"/>
    </location>
</feature>
<keyword evidence="9" id="KW-0472">Membrane</keyword>
<dbReference type="SMART" id="SM00382">
    <property type="entry name" value="AAA"/>
    <property type="match status" value="2"/>
</dbReference>
<keyword evidence="8" id="KW-1278">Translocase</keyword>
<gene>
    <name evidence="12" type="ORF">SAMN02745136_03606</name>
</gene>
<dbReference type="GO" id="GO:0043190">
    <property type="term" value="C:ATP-binding cassette (ABC) transporter complex"/>
    <property type="evidence" value="ECO:0007669"/>
    <property type="project" value="TreeGrafter"/>
</dbReference>
<dbReference type="Gene3D" id="3.40.50.300">
    <property type="entry name" value="P-loop containing nucleotide triphosphate hydrolases"/>
    <property type="match status" value="2"/>
</dbReference>
<evidence type="ECO:0000256" key="9">
    <source>
        <dbReference type="ARBA" id="ARBA00023136"/>
    </source>
</evidence>
<dbReference type="PANTHER" id="PTHR43553">
    <property type="entry name" value="HEAVY METAL TRANSPORTER"/>
    <property type="match status" value="1"/>
</dbReference>
<sequence>MISIKNVSFGYNSHHKILRNINLEIKRGECILLCGESGCGKTTVTKLMNGLIPHFCNQCELDGEVVLDGMQVEKAELYELAESVGSVFQNPKSQFFNLDTDSELVFGMENQGKSPEEMKVRFDETIRNLQIENLLGRNIFELSGGQKQTLAFASVYAMNPAVYVLDEPTANLDSGAVECLKEQIGFLKQEGHTIIIAEHRLSFLYDLVDRAVYLKNGELIQIYSREEFHAIKEPLRKNMGLRCIREEKGTLPKALPAGIKKGLSAEGLLGGYKGQSPVFKDISFSAVPGEILAITGYNGIGKTTLIRCLCGLLKQQQGKIWLDGREMPEKARRKQCFLVMQDVNHQLFADSVWEECKMAGKDYSDEAIRQELEQLGLVPFMERHPMALSGGQKQRLAIVTAILSGKPILVFDEPTSGLDYGNMKAVAERMRRLADSERILIVVTHDREFMLSACDRILEI</sequence>
<keyword evidence="5" id="KW-0677">Repeat</keyword>
<evidence type="ECO:0000256" key="2">
    <source>
        <dbReference type="ARBA" id="ARBA00005417"/>
    </source>
</evidence>
<keyword evidence="4" id="KW-1003">Cell membrane</keyword>
<dbReference type="EMBL" id="FRAC01000019">
    <property type="protein sequence ID" value="SHK89430.1"/>
    <property type="molecule type" value="Genomic_DNA"/>
</dbReference>
<comment type="function">
    <text evidence="10">Probably part of an ABC transporter complex. Responsible for energy coupling to the transport system.</text>
</comment>
<evidence type="ECO:0000259" key="11">
    <source>
        <dbReference type="PROSITE" id="PS50893"/>
    </source>
</evidence>
<protein>
    <submittedName>
        <fullName evidence="12">Monosaccharide ABC transporter ATP-binding protein, CUT2 family (TC 3.A.1.2.-)</fullName>
    </submittedName>
</protein>
<evidence type="ECO:0000256" key="6">
    <source>
        <dbReference type="ARBA" id="ARBA00022741"/>
    </source>
</evidence>
<dbReference type="GO" id="GO:0005524">
    <property type="term" value="F:ATP binding"/>
    <property type="evidence" value="ECO:0007669"/>
    <property type="project" value="UniProtKB-KW"/>
</dbReference>
<reference evidence="12 13" key="1">
    <citation type="submission" date="2016-11" db="EMBL/GenBank/DDBJ databases">
        <authorList>
            <person name="Jaros S."/>
            <person name="Januszkiewicz K."/>
            <person name="Wedrychowicz H."/>
        </authorList>
    </citation>
    <scope>NUCLEOTIDE SEQUENCE [LARGE SCALE GENOMIC DNA]</scope>
    <source>
        <strain evidence="12 13">DSM 15929</strain>
    </source>
</reference>
<dbReference type="InterPro" id="IPR003593">
    <property type="entry name" value="AAA+_ATPase"/>
</dbReference>
<dbReference type="RefSeq" id="WP_073278236.1">
    <property type="nucleotide sequence ID" value="NZ_FRAC01000019.1"/>
</dbReference>
<dbReference type="PROSITE" id="PS00211">
    <property type="entry name" value="ABC_TRANSPORTER_1"/>
    <property type="match status" value="1"/>
</dbReference>
<dbReference type="CDD" id="cd03226">
    <property type="entry name" value="ABC_cobalt_CbiO_domain2"/>
    <property type="match status" value="1"/>
</dbReference>
<keyword evidence="3" id="KW-0813">Transport</keyword>
<dbReference type="CDD" id="cd03225">
    <property type="entry name" value="ABC_cobalt_CbiO_domain1"/>
    <property type="match status" value="1"/>
</dbReference>
<keyword evidence="13" id="KW-1185">Reference proteome</keyword>
<dbReference type="GO" id="GO:0016887">
    <property type="term" value="F:ATP hydrolysis activity"/>
    <property type="evidence" value="ECO:0007669"/>
    <property type="project" value="InterPro"/>
</dbReference>
<dbReference type="Proteomes" id="UP000184386">
    <property type="component" value="Unassembled WGS sequence"/>
</dbReference>
<dbReference type="PANTHER" id="PTHR43553:SF23">
    <property type="entry name" value="ABC TRANSPORTER ATP-BINDING COMPONENT"/>
    <property type="match status" value="1"/>
</dbReference>
<evidence type="ECO:0000313" key="13">
    <source>
        <dbReference type="Proteomes" id="UP000184386"/>
    </source>
</evidence>
<dbReference type="OrthoDB" id="501320at2"/>
<name>A0A1M6W6I9_9FIRM</name>
<dbReference type="AlphaFoldDB" id="A0A1M6W6I9"/>
<evidence type="ECO:0000256" key="4">
    <source>
        <dbReference type="ARBA" id="ARBA00022475"/>
    </source>
</evidence>
<comment type="similarity">
    <text evidence="2">Belongs to the ABC transporter superfamily.</text>
</comment>
<dbReference type="InterPro" id="IPR027417">
    <property type="entry name" value="P-loop_NTPase"/>
</dbReference>
<evidence type="ECO:0000256" key="3">
    <source>
        <dbReference type="ARBA" id="ARBA00022448"/>
    </source>
</evidence>
<evidence type="ECO:0000256" key="10">
    <source>
        <dbReference type="ARBA" id="ARBA00025157"/>
    </source>
</evidence>
<dbReference type="PROSITE" id="PS50893">
    <property type="entry name" value="ABC_TRANSPORTER_2"/>
    <property type="match status" value="2"/>
</dbReference>
<dbReference type="SUPFAM" id="SSF52540">
    <property type="entry name" value="P-loop containing nucleoside triphosphate hydrolases"/>
    <property type="match status" value="2"/>
</dbReference>
<evidence type="ECO:0000256" key="5">
    <source>
        <dbReference type="ARBA" id="ARBA00022737"/>
    </source>
</evidence>
<dbReference type="InterPro" id="IPR017871">
    <property type="entry name" value="ABC_transporter-like_CS"/>
</dbReference>
<evidence type="ECO:0000256" key="7">
    <source>
        <dbReference type="ARBA" id="ARBA00022840"/>
    </source>
</evidence>
<keyword evidence="6" id="KW-0547">Nucleotide-binding</keyword>
<comment type="subcellular location">
    <subcellularLocation>
        <location evidence="1">Cell membrane</location>
        <topology evidence="1">Peripheral membrane protein</topology>
    </subcellularLocation>
</comment>
<accession>A0A1M6W6I9</accession>
<organism evidence="12 13">
    <name type="scientific">Anaerocolumna jejuensis DSM 15929</name>
    <dbReference type="NCBI Taxonomy" id="1121322"/>
    <lineage>
        <taxon>Bacteria</taxon>
        <taxon>Bacillati</taxon>
        <taxon>Bacillota</taxon>
        <taxon>Clostridia</taxon>
        <taxon>Lachnospirales</taxon>
        <taxon>Lachnospiraceae</taxon>
        <taxon>Anaerocolumna</taxon>
    </lineage>
</organism>
<evidence type="ECO:0000313" key="12">
    <source>
        <dbReference type="EMBL" id="SHK89430.1"/>
    </source>
</evidence>
<dbReference type="InterPro" id="IPR003439">
    <property type="entry name" value="ABC_transporter-like_ATP-bd"/>
</dbReference>
<evidence type="ECO:0000256" key="1">
    <source>
        <dbReference type="ARBA" id="ARBA00004202"/>
    </source>
</evidence>
<evidence type="ECO:0000256" key="8">
    <source>
        <dbReference type="ARBA" id="ARBA00022967"/>
    </source>
</evidence>
<dbReference type="GO" id="GO:0042626">
    <property type="term" value="F:ATPase-coupled transmembrane transporter activity"/>
    <property type="evidence" value="ECO:0007669"/>
    <property type="project" value="TreeGrafter"/>
</dbReference>
<keyword evidence="7 12" id="KW-0067">ATP-binding</keyword>
<dbReference type="InterPro" id="IPR015856">
    <property type="entry name" value="ABC_transpr_CbiO/EcfA_su"/>
</dbReference>